<dbReference type="InterPro" id="IPR019180">
    <property type="entry name" value="Oxidoreductase-like_N"/>
</dbReference>
<organism evidence="3 4">
    <name type="scientific">Leucosporidium creatinivorum</name>
    <dbReference type="NCBI Taxonomy" id="106004"/>
    <lineage>
        <taxon>Eukaryota</taxon>
        <taxon>Fungi</taxon>
        <taxon>Dikarya</taxon>
        <taxon>Basidiomycota</taxon>
        <taxon>Pucciniomycotina</taxon>
        <taxon>Microbotryomycetes</taxon>
        <taxon>Leucosporidiales</taxon>
        <taxon>Leucosporidium</taxon>
    </lineage>
</organism>
<comment type="caution">
    <text evidence="3">The sequence shown here is derived from an EMBL/GenBank/DDBJ whole genome shotgun (WGS) entry which is preliminary data.</text>
</comment>
<dbReference type="STRING" id="106004.A0A1Y2D4C9"/>
<reference evidence="3 4" key="1">
    <citation type="submission" date="2016-07" db="EMBL/GenBank/DDBJ databases">
        <title>Pervasive Adenine N6-methylation of Active Genes in Fungi.</title>
        <authorList>
            <consortium name="DOE Joint Genome Institute"/>
            <person name="Mondo S.J."/>
            <person name="Dannebaum R.O."/>
            <person name="Kuo R.C."/>
            <person name="Labutti K."/>
            <person name="Haridas S."/>
            <person name="Kuo A."/>
            <person name="Salamov A."/>
            <person name="Ahrendt S.R."/>
            <person name="Lipzen A."/>
            <person name="Sullivan W."/>
            <person name="Andreopoulos W.B."/>
            <person name="Clum A."/>
            <person name="Lindquist E."/>
            <person name="Daum C."/>
            <person name="Ramamoorthy G.K."/>
            <person name="Gryganskyi A."/>
            <person name="Culley D."/>
            <person name="Magnuson J.K."/>
            <person name="James T.Y."/>
            <person name="O'Malley M.A."/>
            <person name="Stajich J.E."/>
            <person name="Spatafora J.W."/>
            <person name="Visel A."/>
            <person name="Grigoriev I.V."/>
        </authorList>
    </citation>
    <scope>NUCLEOTIDE SEQUENCE [LARGE SCALE GENOMIC DNA]</scope>
    <source>
        <strain evidence="3 4">62-1032</strain>
    </source>
</reference>
<dbReference type="Proteomes" id="UP000193467">
    <property type="component" value="Unassembled WGS sequence"/>
</dbReference>
<sequence>MNRLRLSKTGIWIPRTTSLRLNRPSPAPASPSFDTLATLPASSSLQAPIFTAGARTGAPNAAATPTKLDVEPSESGHKRYLGISLPLKPIPPGPEECCQSGCAVCVYDLYMEDVQHFHEEVSEARKAVLHKIESQGLVVKEEDWPTELGEMEKPGGGMDPKALAERELERTRKSLDPGLRAFLEMEARMKKKQQEREAAAKAAA</sequence>
<dbReference type="PANTHER" id="PTHR21193:SF3">
    <property type="entry name" value="OXIDOREDUCTASE-LIKE DOMAIN-CONTAINING PROTEIN 1"/>
    <property type="match status" value="1"/>
</dbReference>
<dbReference type="PANTHER" id="PTHR21193">
    <property type="entry name" value="OXIDOREDUCTASE-LIKE DOMAIN-CONTAINING PROTEIN 1"/>
    <property type="match status" value="1"/>
</dbReference>
<dbReference type="Pfam" id="PF09791">
    <property type="entry name" value="Oxidored-like"/>
    <property type="match status" value="1"/>
</dbReference>
<evidence type="ECO:0000256" key="1">
    <source>
        <dbReference type="SAM" id="MobiDB-lite"/>
    </source>
</evidence>
<proteinExistence type="predicted"/>
<feature type="region of interest" description="Disordered" evidence="1">
    <location>
        <begin position="56"/>
        <end position="75"/>
    </location>
</feature>
<keyword evidence="4" id="KW-1185">Reference proteome</keyword>
<dbReference type="InParanoid" id="A0A1Y2D4C9"/>
<dbReference type="AlphaFoldDB" id="A0A1Y2D4C9"/>
<dbReference type="GO" id="GO:0005739">
    <property type="term" value="C:mitochondrion"/>
    <property type="evidence" value="ECO:0007669"/>
    <property type="project" value="TreeGrafter"/>
</dbReference>
<evidence type="ECO:0000313" key="3">
    <source>
        <dbReference type="EMBL" id="ORY54158.1"/>
    </source>
</evidence>
<accession>A0A1Y2D4C9</accession>
<evidence type="ECO:0000313" key="4">
    <source>
        <dbReference type="Proteomes" id="UP000193467"/>
    </source>
</evidence>
<feature type="domain" description="Oxidoreductase-like" evidence="2">
    <location>
        <begin position="82"/>
        <end position="125"/>
    </location>
</feature>
<dbReference type="InterPro" id="IPR039251">
    <property type="entry name" value="OXLD1"/>
</dbReference>
<evidence type="ECO:0000259" key="2">
    <source>
        <dbReference type="Pfam" id="PF09791"/>
    </source>
</evidence>
<protein>
    <submittedName>
        <fullName evidence="3">Oxidoreductase-like protein</fullName>
    </submittedName>
</protein>
<gene>
    <name evidence="3" type="ORF">BCR35DRAFT_310437</name>
</gene>
<dbReference type="OrthoDB" id="10064411at2759"/>
<feature type="compositionally biased region" description="Low complexity" evidence="1">
    <location>
        <begin position="56"/>
        <end position="66"/>
    </location>
</feature>
<dbReference type="EMBL" id="MCGR01000100">
    <property type="protein sequence ID" value="ORY54158.1"/>
    <property type="molecule type" value="Genomic_DNA"/>
</dbReference>
<name>A0A1Y2D4C9_9BASI</name>